<sequence length="102" mass="12104">MKPDGCSLIKVADLICNFRWDRDIIRRNFIRKNMDLILQIPINLAGKEDSDVWKFSTDGVYSMSSGYKVCIEKDRRRKEEESNNQDTSDCRINKKVWKTLWN</sequence>
<gene>
    <name evidence="1" type="ORF">ACH5RR_012953</name>
</gene>
<proteinExistence type="predicted"/>
<accession>A0ABD2ZYP7</accession>
<reference evidence="1 2" key="1">
    <citation type="submission" date="2024-11" db="EMBL/GenBank/DDBJ databases">
        <title>A near-complete genome assembly of Cinchona calisaya.</title>
        <authorList>
            <person name="Lian D.C."/>
            <person name="Zhao X.W."/>
            <person name="Wei L."/>
        </authorList>
    </citation>
    <scope>NUCLEOTIDE SEQUENCE [LARGE SCALE GENOMIC DNA]</scope>
    <source>
        <tissue evidence="1">Nenye</tissue>
    </source>
</reference>
<evidence type="ECO:0000313" key="2">
    <source>
        <dbReference type="Proteomes" id="UP001630127"/>
    </source>
</evidence>
<name>A0ABD2ZYP7_9GENT</name>
<dbReference type="AlphaFoldDB" id="A0ABD2ZYP7"/>
<protein>
    <submittedName>
        <fullName evidence="1">Uncharacterized protein</fullName>
    </submittedName>
</protein>
<organism evidence="1 2">
    <name type="scientific">Cinchona calisaya</name>
    <dbReference type="NCBI Taxonomy" id="153742"/>
    <lineage>
        <taxon>Eukaryota</taxon>
        <taxon>Viridiplantae</taxon>
        <taxon>Streptophyta</taxon>
        <taxon>Embryophyta</taxon>
        <taxon>Tracheophyta</taxon>
        <taxon>Spermatophyta</taxon>
        <taxon>Magnoliopsida</taxon>
        <taxon>eudicotyledons</taxon>
        <taxon>Gunneridae</taxon>
        <taxon>Pentapetalae</taxon>
        <taxon>asterids</taxon>
        <taxon>lamiids</taxon>
        <taxon>Gentianales</taxon>
        <taxon>Rubiaceae</taxon>
        <taxon>Cinchonoideae</taxon>
        <taxon>Cinchoneae</taxon>
        <taxon>Cinchona</taxon>
    </lineage>
</organism>
<keyword evidence="2" id="KW-1185">Reference proteome</keyword>
<dbReference type="EMBL" id="JBJUIK010000006">
    <property type="protein sequence ID" value="KAL3524581.1"/>
    <property type="molecule type" value="Genomic_DNA"/>
</dbReference>
<comment type="caution">
    <text evidence="1">The sequence shown here is derived from an EMBL/GenBank/DDBJ whole genome shotgun (WGS) entry which is preliminary data.</text>
</comment>
<dbReference type="Proteomes" id="UP001630127">
    <property type="component" value="Unassembled WGS sequence"/>
</dbReference>
<evidence type="ECO:0000313" key="1">
    <source>
        <dbReference type="EMBL" id="KAL3524581.1"/>
    </source>
</evidence>